<keyword evidence="5 6" id="KW-0482">Metalloprotease</keyword>
<dbReference type="InterPro" id="IPR051156">
    <property type="entry name" value="Mito/Outer_Membr_Metalloprot"/>
</dbReference>
<organism evidence="9 10">
    <name type="scientific">Mucilaginibacter paludis DSM 18603</name>
    <dbReference type="NCBI Taxonomy" id="714943"/>
    <lineage>
        <taxon>Bacteria</taxon>
        <taxon>Pseudomonadati</taxon>
        <taxon>Bacteroidota</taxon>
        <taxon>Sphingobacteriia</taxon>
        <taxon>Sphingobacteriales</taxon>
        <taxon>Sphingobacteriaceae</taxon>
        <taxon>Mucilaginibacter</taxon>
    </lineage>
</organism>
<dbReference type="PROSITE" id="PS51257">
    <property type="entry name" value="PROKAR_LIPOPROTEIN"/>
    <property type="match status" value="1"/>
</dbReference>
<keyword evidence="1 6" id="KW-0645">Protease</keyword>
<evidence type="ECO:0000256" key="6">
    <source>
        <dbReference type="RuleBase" id="RU003983"/>
    </source>
</evidence>
<keyword evidence="2" id="KW-0479">Metal-binding</keyword>
<dbReference type="Gene3D" id="3.30.2010.10">
    <property type="entry name" value="Metalloproteases ('zincins'), catalytic domain"/>
    <property type="match status" value="1"/>
</dbReference>
<dbReference type="Pfam" id="PF01435">
    <property type="entry name" value="Peptidase_M48"/>
    <property type="match status" value="1"/>
</dbReference>
<keyword evidence="4 6" id="KW-0862">Zinc</keyword>
<evidence type="ECO:0000256" key="1">
    <source>
        <dbReference type="ARBA" id="ARBA00022670"/>
    </source>
</evidence>
<comment type="cofactor">
    <cofactor evidence="6">
        <name>Zn(2+)</name>
        <dbReference type="ChEBI" id="CHEBI:29105"/>
    </cofactor>
    <text evidence="6">Binds 1 zinc ion per subunit.</text>
</comment>
<feature type="signal peptide" evidence="7">
    <location>
        <begin position="1"/>
        <end position="17"/>
    </location>
</feature>
<dbReference type="GO" id="GO:0004222">
    <property type="term" value="F:metalloendopeptidase activity"/>
    <property type="evidence" value="ECO:0007669"/>
    <property type="project" value="InterPro"/>
</dbReference>
<evidence type="ECO:0000259" key="8">
    <source>
        <dbReference type="Pfam" id="PF01435"/>
    </source>
</evidence>
<evidence type="ECO:0000256" key="4">
    <source>
        <dbReference type="ARBA" id="ARBA00022833"/>
    </source>
</evidence>
<dbReference type="OrthoDB" id="9810445at2"/>
<gene>
    <name evidence="9" type="ORF">Mucpa_5804</name>
</gene>
<keyword evidence="7" id="KW-0732">Signal</keyword>
<dbReference type="RefSeq" id="WP_008511322.1">
    <property type="nucleotide sequence ID" value="NZ_CM001403.1"/>
</dbReference>
<dbReference type="EMBL" id="CM001403">
    <property type="protein sequence ID" value="EHQ29871.1"/>
    <property type="molecule type" value="Genomic_DNA"/>
</dbReference>
<keyword evidence="3 6" id="KW-0378">Hydrolase</keyword>
<evidence type="ECO:0000313" key="9">
    <source>
        <dbReference type="EMBL" id="EHQ29871.1"/>
    </source>
</evidence>
<feature type="chain" id="PRO_5003557526" evidence="7">
    <location>
        <begin position="18"/>
        <end position="266"/>
    </location>
</feature>
<dbReference type="CDD" id="cd07331">
    <property type="entry name" value="M48C_Oma1_like"/>
    <property type="match status" value="1"/>
</dbReference>
<dbReference type="InterPro" id="IPR001915">
    <property type="entry name" value="Peptidase_M48"/>
</dbReference>
<dbReference type="GO" id="GO:0016020">
    <property type="term" value="C:membrane"/>
    <property type="evidence" value="ECO:0007669"/>
    <property type="project" value="TreeGrafter"/>
</dbReference>
<dbReference type="HOGENOM" id="CLU_029002_5_0_10"/>
<evidence type="ECO:0000256" key="3">
    <source>
        <dbReference type="ARBA" id="ARBA00022801"/>
    </source>
</evidence>
<sequence>MNFKPLLIGVVASTLFAACTTVPLTGRKQFNAVSDSEVNQSAAQSYSQLLSDPKTTVIRGTSDAQRIKNIGIRLSTAIEKYLKDNGYGDQYNFKWEFNLIQSKEVNAWCMPGGKVAVYSGILPVTQTDAGLATVLAHEIGHAIAHHSAERISQQMVAQGVGGILGSASSTSNNSTVSVINQLYGVGGPLVLLSYSRNQESEADRLGLTFMAMAGYDPHEALNFWQRMASRSQGSSTPEFLSDHPSDARRVADIESRIPEAMKYYHR</sequence>
<dbReference type="PANTHER" id="PTHR22726:SF24">
    <property type="entry name" value="M48 FAMILY METALLOPEPTIDASE"/>
    <property type="match status" value="1"/>
</dbReference>
<proteinExistence type="inferred from homology"/>
<dbReference type="GO" id="GO:0046872">
    <property type="term" value="F:metal ion binding"/>
    <property type="evidence" value="ECO:0007669"/>
    <property type="project" value="UniProtKB-KW"/>
</dbReference>
<keyword evidence="10" id="KW-1185">Reference proteome</keyword>
<evidence type="ECO:0000256" key="5">
    <source>
        <dbReference type="ARBA" id="ARBA00023049"/>
    </source>
</evidence>
<evidence type="ECO:0000313" key="10">
    <source>
        <dbReference type="Proteomes" id="UP000002774"/>
    </source>
</evidence>
<feature type="domain" description="Peptidase M48" evidence="8">
    <location>
        <begin position="78"/>
        <end position="256"/>
    </location>
</feature>
<evidence type="ECO:0000256" key="7">
    <source>
        <dbReference type="SAM" id="SignalP"/>
    </source>
</evidence>
<evidence type="ECO:0000256" key="2">
    <source>
        <dbReference type="ARBA" id="ARBA00022723"/>
    </source>
</evidence>
<name>H1Y7M6_9SPHI</name>
<protein>
    <submittedName>
        <fullName evidence="9">Peptidase M48 Ste24p</fullName>
    </submittedName>
</protein>
<dbReference type="eggNOG" id="COG4783">
    <property type="taxonomic scope" value="Bacteria"/>
</dbReference>
<dbReference type="Proteomes" id="UP000002774">
    <property type="component" value="Chromosome"/>
</dbReference>
<dbReference type="PANTHER" id="PTHR22726">
    <property type="entry name" value="METALLOENDOPEPTIDASE OMA1"/>
    <property type="match status" value="1"/>
</dbReference>
<dbReference type="GO" id="GO:0051603">
    <property type="term" value="P:proteolysis involved in protein catabolic process"/>
    <property type="evidence" value="ECO:0007669"/>
    <property type="project" value="TreeGrafter"/>
</dbReference>
<dbReference type="STRING" id="714943.Mucpa_5804"/>
<comment type="similarity">
    <text evidence="6">Belongs to the peptidase M48 family.</text>
</comment>
<reference evidence="9" key="1">
    <citation type="submission" date="2011-09" db="EMBL/GenBank/DDBJ databases">
        <title>The permanent draft genome of Mucilaginibacter paludis DSM 18603.</title>
        <authorList>
            <consortium name="US DOE Joint Genome Institute (JGI-PGF)"/>
            <person name="Lucas S."/>
            <person name="Han J."/>
            <person name="Lapidus A."/>
            <person name="Bruce D."/>
            <person name="Goodwin L."/>
            <person name="Pitluck S."/>
            <person name="Peters L."/>
            <person name="Kyrpides N."/>
            <person name="Mavromatis K."/>
            <person name="Ivanova N."/>
            <person name="Mikhailova N."/>
            <person name="Held B."/>
            <person name="Detter J.C."/>
            <person name="Tapia R."/>
            <person name="Han C."/>
            <person name="Land M."/>
            <person name="Hauser L."/>
            <person name="Markowitz V."/>
            <person name="Cheng J.-F."/>
            <person name="Hugenholtz P."/>
            <person name="Woyke T."/>
            <person name="Wu D."/>
            <person name="Tindall B."/>
            <person name="Brambilla E."/>
            <person name="Klenk H.-P."/>
            <person name="Eisen J.A."/>
        </authorList>
    </citation>
    <scope>NUCLEOTIDE SEQUENCE [LARGE SCALE GENOMIC DNA]</scope>
    <source>
        <strain evidence="9">DSM 18603</strain>
    </source>
</reference>
<dbReference type="AlphaFoldDB" id="H1Y7M6"/>
<accession>H1Y7M6</accession>